<keyword evidence="2" id="KW-0732">Signal</keyword>
<comment type="caution">
    <text evidence="3">The sequence shown here is derived from an EMBL/GenBank/DDBJ whole genome shotgun (WGS) entry which is preliminary data.</text>
</comment>
<dbReference type="Proteomes" id="UP001208570">
    <property type="component" value="Unassembled WGS sequence"/>
</dbReference>
<dbReference type="EMBL" id="JAODUP010000292">
    <property type="protein sequence ID" value="KAK2153565.1"/>
    <property type="molecule type" value="Genomic_DNA"/>
</dbReference>
<feature type="compositionally biased region" description="Polar residues" evidence="1">
    <location>
        <begin position="308"/>
        <end position="320"/>
    </location>
</feature>
<gene>
    <name evidence="3" type="ORF">LSH36_292g00070</name>
</gene>
<protein>
    <submittedName>
        <fullName evidence="3">Uncharacterized protein</fullName>
    </submittedName>
</protein>
<accession>A0AAD9N1S6</accession>
<keyword evidence="4" id="KW-1185">Reference proteome</keyword>
<organism evidence="3 4">
    <name type="scientific">Paralvinella palmiformis</name>
    <dbReference type="NCBI Taxonomy" id="53620"/>
    <lineage>
        <taxon>Eukaryota</taxon>
        <taxon>Metazoa</taxon>
        <taxon>Spiralia</taxon>
        <taxon>Lophotrochozoa</taxon>
        <taxon>Annelida</taxon>
        <taxon>Polychaeta</taxon>
        <taxon>Sedentaria</taxon>
        <taxon>Canalipalpata</taxon>
        <taxon>Terebellida</taxon>
        <taxon>Terebelliformia</taxon>
        <taxon>Alvinellidae</taxon>
        <taxon>Paralvinella</taxon>
    </lineage>
</organism>
<evidence type="ECO:0000256" key="2">
    <source>
        <dbReference type="SAM" id="SignalP"/>
    </source>
</evidence>
<name>A0AAD9N1S6_9ANNE</name>
<feature type="region of interest" description="Disordered" evidence="1">
    <location>
        <begin position="287"/>
        <end position="320"/>
    </location>
</feature>
<dbReference type="AlphaFoldDB" id="A0AAD9N1S6"/>
<evidence type="ECO:0000313" key="4">
    <source>
        <dbReference type="Proteomes" id="UP001208570"/>
    </source>
</evidence>
<evidence type="ECO:0000313" key="3">
    <source>
        <dbReference type="EMBL" id="KAK2153565.1"/>
    </source>
</evidence>
<feature type="signal peptide" evidence="2">
    <location>
        <begin position="1"/>
        <end position="20"/>
    </location>
</feature>
<evidence type="ECO:0000256" key="1">
    <source>
        <dbReference type="SAM" id="MobiDB-lite"/>
    </source>
</evidence>
<reference evidence="3" key="1">
    <citation type="journal article" date="2023" name="Mol. Biol. Evol.">
        <title>Third-Generation Sequencing Reveals the Adaptive Role of the Epigenome in Three Deep-Sea Polychaetes.</title>
        <authorList>
            <person name="Perez M."/>
            <person name="Aroh O."/>
            <person name="Sun Y."/>
            <person name="Lan Y."/>
            <person name="Juniper S.K."/>
            <person name="Young C.R."/>
            <person name="Angers B."/>
            <person name="Qian P.Y."/>
        </authorList>
    </citation>
    <scope>NUCLEOTIDE SEQUENCE</scope>
    <source>
        <strain evidence="3">P08H-3</strain>
    </source>
</reference>
<proteinExistence type="predicted"/>
<feature type="chain" id="PRO_5042157474" evidence="2">
    <location>
        <begin position="21"/>
        <end position="320"/>
    </location>
</feature>
<sequence length="320" mass="37161">MAQVVAIGLVIGSVIDVCVGRGNRGDRYIEPQSEKRTYPSEVRRMYYVYYMNYFTVTGMKYAKSAANNPRTVTICSNYEPYFNNGTYLGEFPCPMEQDPDTFSHCCGDTGYEYCCRAIDSAAVLGLTLAFIACVVMNIQEKRRHHESKKQSKRYMDNKGIPHYNDNKTRYYSAIQSYDGYQILVTFHKMRYYYQFYEKLRMKYVDISWRYDEINQVTEGKIAYSEDDWVNLIISDDYEGSPIMIVMRERTAVAWMEKEFYELTSSIPVDSSVICCCGCVHTNKTYPSAEGQRSDCDEKSKHKNDDCNQSKTNLTRVNDND</sequence>
<feature type="compositionally biased region" description="Basic and acidic residues" evidence="1">
    <location>
        <begin position="291"/>
        <end position="307"/>
    </location>
</feature>